<evidence type="ECO:0000313" key="3">
    <source>
        <dbReference type="Proteomes" id="UP000311382"/>
    </source>
</evidence>
<reference evidence="2 3" key="1">
    <citation type="submission" date="2019-03" db="EMBL/GenBank/DDBJ databases">
        <title>Rhodosporidium diobovatum UCD-FST 08-225 genome sequencing, assembly, and annotation.</title>
        <authorList>
            <person name="Fakankun I.U."/>
            <person name="Fristensky B."/>
            <person name="Levin D.B."/>
        </authorList>
    </citation>
    <scope>NUCLEOTIDE SEQUENCE [LARGE SCALE GENOMIC DNA]</scope>
    <source>
        <strain evidence="2 3">UCD-FST 08-225</strain>
    </source>
</reference>
<feature type="region of interest" description="Disordered" evidence="1">
    <location>
        <begin position="1"/>
        <end position="48"/>
    </location>
</feature>
<evidence type="ECO:0000256" key="1">
    <source>
        <dbReference type="SAM" id="MobiDB-lite"/>
    </source>
</evidence>
<keyword evidence="3" id="KW-1185">Reference proteome</keyword>
<name>A0A5C5FRE1_9BASI</name>
<evidence type="ECO:0000313" key="2">
    <source>
        <dbReference type="EMBL" id="TNY19438.1"/>
    </source>
</evidence>
<dbReference type="AlphaFoldDB" id="A0A5C5FRE1"/>
<accession>A0A5C5FRE1</accession>
<gene>
    <name evidence="2" type="ORF">DMC30DRAFT_447914</name>
</gene>
<dbReference type="Proteomes" id="UP000311382">
    <property type="component" value="Unassembled WGS sequence"/>
</dbReference>
<dbReference type="EMBL" id="SOZI01000095">
    <property type="protein sequence ID" value="TNY19438.1"/>
    <property type="molecule type" value="Genomic_DNA"/>
</dbReference>
<protein>
    <submittedName>
        <fullName evidence="2">Uncharacterized protein</fullName>
    </submittedName>
</protein>
<proteinExistence type="predicted"/>
<comment type="caution">
    <text evidence="2">The sequence shown here is derived from an EMBL/GenBank/DDBJ whole genome shotgun (WGS) entry which is preliminary data.</text>
</comment>
<organism evidence="2 3">
    <name type="scientific">Rhodotorula diobovata</name>
    <dbReference type="NCBI Taxonomy" id="5288"/>
    <lineage>
        <taxon>Eukaryota</taxon>
        <taxon>Fungi</taxon>
        <taxon>Dikarya</taxon>
        <taxon>Basidiomycota</taxon>
        <taxon>Pucciniomycotina</taxon>
        <taxon>Microbotryomycetes</taxon>
        <taxon>Sporidiobolales</taxon>
        <taxon>Sporidiobolaceae</taxon>
        <taxon>Rhodotorula</taxon>
    </lineage>
</organism>
<sequence>MAQLSGYQQRRGRRGRGTEQATRVSGQGPHRRTRTRGGPSSCSHSRCRRAVRSRSLIISCLALHSPPATA</sequence>